<dbReference type="InterPro" id="IPR024512">
    <property type="entry name" value="Ser_palmitoyltrfase_ssu-like"/>
</dbReference>
<keyword evidence="2 6" id="KW-0812">Transmembrane</keyword>
<name>A0AAE9WET8_9SCHI</name>
<keyword evidence="3" id="KW-0256">Endoplasmic reticulum</keyword>
<evidence type="ECO:0000256" key="6">
    <source>
        <dbReference type="SAM" id="Phobius"/>
    </source>
</evidence>
<evidence type="ECO:0000313" key="7">
    <source>
        <dbReference type="EMBL" id="WBW75037.1"/>
    </source>
</evidence>
<keyword evidence="4 6" id="KW-1133">Transmembrane helix</keyword>
<dbReference type="AlphaFoldDB" id="A0AAE9WET8"/>
<dbReference type="KEGG" id="som:SOMG_04678"/>
<dbReference type="GO" id="GO:0005789">
    <property type="term" value="C:endoplasmic reticulum membrane"/>
    <property type="evidence" value="ECO:0007669"/>
    <property type="project" value="UniProtKB-SubCell"/>
</dbReference>
<organism evidence="7 8">
    <name type="scientific">Schizosaccharomyces osmophilus</name>
    <dbReference type="NCBI Taxonomy" id="2545709"/>
    <lineage>
        <taxon>Eukaryota</taxon>
        <taxon>Fungi</taxon>
        <taxon>Dikarya</taxon>
        <taxon>Ascomycota</taxon>
        <taxon>Taphrinomycotina</taxon>
        <taxon>Schizosaccharomycetes</taxon>
        <taxon>Schizosaccharomycetales</taxon>
        <taxon>Schizosaccharomycetaceae</taxon>
        <taxon>Schizosaccharomyces</taxon>
    </lineage>
</organism>
<evidence type="ECO:0000256" key="4">
    <source>
        <dbReference type="ARBA" id="ARBA00022989"/>
    </source>
</evidence>
<accession>A0AAE9WET8</accession>
<sequence length="94" mass="10977">MGKPVIIKAKKDYDGVYEPERMNWLRLQYYRYQVTFGPYVFTSHETFVFNTIVLLLLFLIGWAVKSIIVKLAPPLWNFGLYIPGAVLHLIQKNA</sequence>
<evidence type="ECO:0000256" key="5">
    <source>
        <dbReference type="ARBA" id="ARBA00023136"/>
    </source>
</evidence>
<proteinExistence type="predicted"/>
<evidence type="ECO:0000256" key="3">
    <source>
        <dbReference type="ARBA" id="ARBA00022824"/>
    </source>
</evidence>
<feature type="transmembrane region" description="Helical" evidence="6">
    <location>
        <begin position="47"/>
        <end position="68"/>
    </location>
</feature>
<evidence type="ECO:0000256" key="2">
    <source>
        <dbReference type="ARBA" id="ARBA00022692"/>
    </source>
</evidence>
<evidence type="ECO:0000256" key="1">
    <source>
        <dbReference type="ARBA" id="ARBA00004477"/>
    </source>
</evidence>
<comment type="subcellular location">
    <subcellularLocation>
        <location evidence="1">Endoplasmic reticulum membrane</location>
        <topology evidence="1">Multi-pass membrane protein</topology>
    </subcellularLocation>
</comment>
<gene>
    <name evidence="7" type="primary">tsc3</name>
    <name evidence="7" type="ORF">SOMG_04678</name>
</gene>
<dbReference type="Pfam" id="PF11779">
    <property type="entry name" value="SPT_ssu-like"/>
    <property type="match status" value="1"/>
</dbReference>
<keyword evidence="8" id="KW-1185">Reference proteome</keyword>
<reference evidence="7 8" key="1">
    <citation type="journal article" date="2023" name="G3 (Bethesda)">
        <title>A high-quality reference genome for the fission yeast Schizosaccharomyces osmophilus.</title>
        <authorList>
            <person name="Jia G.S."/>
            <person name="Zhang W.C."/>
            <person name="Liang Y."/>
            <person name="Liu X.H."/>
            <person name="Rhind N."/>
            <person name="Pidoux A."/>
            <person name="Brysch-Herzberg M."/>
            <person name="Du L.L."/>
        </authorList>
    </citation>
    <scope>NUCLEOTIDE SEQUENCE [LARGE SCALE GENOMIC DNA]</scope>
    <source>
        <strain evidence="7 8">CBS 15793</strain>
    </source>
</reference>
<dbReference type="Proteomes" id="UP001212411">
    <property type="component" value="Chromosome 3"/>
</dbReference>
<protein>
    <submittedName>
        <fullName evidence="7">SPOTS complex subunit, serine palmitoyltransferase activator Tsc3</fullName>
    </submittedName>
</protein>
<dbReference type="RefSeq" id="XP_056039280.1">
    <property type="nucleotide sequence ID" value="XM_056183457.1"/>
</dbReference>
<evidence type="ECO:0000313" key="8">
    <source>
        <dbReference type="Proteomes" id="UP001212411"/>
    </source>
</evidence>
<keyword evidence="5 6" id="KW-0472">Membrane</keyword>
<dbReference type="GeneID" id="80878146"/>
<dbReference type="EMBL" id="CP115613">
    <property type="protein sequence ID" value="WBW75037.1"/>
    <property type="molecule type" value="Genomic_DNA"/>
</dbReference>